<feature type="compositionally biased region" description="Low complexity" evidence="1">
    <location>
        <begin position="48"/>
        <end position="61"/>
    </location>
</feature>
<gene>
    <name evidence="2" type="ORF">Glove_33g135</name>
</gene>
<evidence type="ECO:0000313" key="2">
    <source>
        <dbReference type="EMBL" id="RHZ87573.1"/>
    </source>
</evidence>
<protein>
    <submittedName>
        <fullName evidence="2">Uncharacterized protein</fullName>
    </submittedName>
</protein>
<keyword evidence="3" id="KW-1185">Reference proteome</keyword>
<sequence>MKIVKRGIYDITYKKELIFTSFHFFSSKLFTKYFFENACNIQQQNLQQYPQPQQHHQQQQQHHMEEEVPFKTETQTLLQESEGEEITEHSFRAKLYFLNEQM</sequence>
<dbReference type="AlphaFoldDB" id="A0A397JRP0"/>
<organism evidence="2 3">
    <name type="scientific">Diversispora epigaea</name>
    <dbReference type="NCBI Taxonomy" id="1348612"/>
    <lineage>
        <taxon>Eukaryota</taxon>
        <taxon>Fungi</taxon>
        <taxon>Fungi incertae sedis</taxon>
        <taxon>Mucoromycota</taxon>
        <taxon>Glomeromycotina</taxon>
        <taxon>Glomeromycetes</taxon>
        <taxon>Diversisporales</taxon>
        <taxon>Diversisporaceae</taxon>
        <taxon>Diversispora</taxon>
    </lineage>
</organism>
<evidence type="ECO:0000313" key="3">
    <source>
        <dbReference type="Proteomes" id="UP000266861"/>
    </source>
</evidence>
<reference evidence="2 3" key="1">
    <citation type="submission" date="2018-08" db="EMBL/GenBank/DDBJ databases">
        <title>Genome and evolution of the arbuscular mycorrhizal fungus Diversispora epigaea (formerly Glomus versiforme) and its bacterial endosymbionts.</title>
        <authorList>
            <person name="Sun X."/>
            <person name="Fei Z."/>
            <person name="Harrison M."/>
        </authorList>
    </citation>
    <scope>NUCLEOTIDE SEQUENCE [LARGE SCALE GENOMIC DNA]</scope>
    <source>
        <strain evidence="2 3">IT104</strain>
    </source>
</reference>
<accession>A0A397JRP0</accession>
<dbReference type="EMBL" id="PQFF01000031">
    <property type="protein sequence ID" value="RHZ87573.1"/>
    <property type="molecule type" value="Genomic_DNA"/>
</dbReference>
<dbReference type="Proteomes" id="UP000266861">
    <property type="component" value="Unassembled WGS sequence"/>
</dbReference>
<dbReference type="OrthoDB" id="185618at2759"/>
<name>A0A397JRP0_9GLOM</name>
<evidence type="ECO:0000256" key="1">
    <source>
        <dbReference type="SAM" id="MobiDB-lite"/>
    </source>
</evidence>
<proteinExistence type="predicted"/>
<feature type="region of interest" description="Disordered" evidence="1">
    <location>
        <begin position="48"/>
        <end position="67"/>
    </location>
</feature>
<comment type="caution">
    <text evidence="2">The sequence shown here is derived from an EMBL/GenBank/DDBJ whole genome shotgun (WGS) entry which is preliminary data.</text>
</comment>